<dbReference type="InterPro" id="IPR052032">
    <property type="entry name" value="ATP-dep_AA_Ligase"/>
</dbReference>
<dbReference type="PROSITE" id="PS50975">
    <property type="entry name" value="ATP_GRASP"/>
    <property type="match status" value="1"/>
</dbReference>
<feature type="domain" description="ATP-grasp" evidence="5">
    <location>
        <begin position="115"/>
        <end position="314"/>
    </location>
</feature>
<reference evidence="6 7" key="1">
    <citation type="submission" date="2018-10" db="EMBL/GenBank/DDBJ databases">
        <title>Isolation from soil.</title>
        <authorList>
            <person name="Hu J."/>
        </authorList>
    </citation>
    <scope>NUCLEOTIDE SEQUENCE [LARGE SCALE GENOMIC DNA]</scope>
    <source>
        <strain evidence="6 7">NEAU-Ht49</strain>
    </source>
</reference>
<dbReference type="Proteomes" id="UP000282674">
    <property type="component" value="Unassembled WGS sequence"/>
</dbReference>
<dbReference type="PANTHER" id="PTHR43585">
    <property type="entry name" value="FUMIPYRROLE BIOSYNTHESIS PROTEIN C"/>
    <property type="match status" value="1"/>
</dbReference>
<proteinExistence type="predicted"/>
<dbReference type="SMART" id="SM01209">
    <property type="entry name" value="GARS_A"/>
    <property type="match status" value="1"/>
</dbReference>
<evidence type="ECO:0000313" key="7">
    <source>
        <dbReference type="Proteomes" id="UP000282674"/>
    </source>
</evidence>
<dbReference type="AlphaFoldDB" id="A0A3M2M2W8"/>
<dbReference type="InterPro" id="IPR011761">
    <property type="entry name" value="ATP-grasp"/>
</dbReference>
<dbReference type="EMBL" id="RFFG01000022">
    <property type="protein sequence ID" value="RMI43939.1"/>
    <property type="molecule type" value="Genomic_DNA"/>
</dbReference>
<evidence type="ECO:0000256" key="3">
    <source>
        <dbReference type="ARBA" id="ARBA00022840"/>
    </source>
</evidence>
<keyword evidence="2 4" id="KW-0547">Nucleotide-binding</keyword>
<keyword evidence="1" id="KW-0436">Ligase</keyword>
<evidence type="ECO:0000256" key="1">
    <source>
        <dbReference type="ARBA" id="ARBA00022598"/>
    </source>
</evidence>
<dbReference type="GO" id="GO:0005524">
    <property type="term" value="F:ATP binding"/>
    <property type="evidence" value="ECO:0007669"/>
    <property type="project" value="UniProtKB-UniRule"/>
</dbReference>
<dbReference type="InterPro" id="IPR013815">
    <property type="entry name" value="ATP_grasp_subdomain_1"/>
</dbReference>
<evidence type="ECO:0000256" key="2">
    <source>
        <dbReference type="ARBA" id="ARBA00022741"/>
    </source>
</evidence>
<accession>A0A3M2M2W8</accession>
<dbReference type="Pfam" id="PF13535">
    <property type="entry name" value="ATP-grasp_4"/>
    <property type="match status" value="1"/>
</dbReference>
<evidence type="ECO:0000313" key="6">
    <source>
        <dbReference type="EMBL" id="RMI43939.1"/>
    </source>
</evidence>
<evidence type="ECO:0000259" key="5">
    <source>
        <dbReference type="PROSITE" id="PS50975"/>
    </source>
</evidence>
<sequence length="413" mass="44359">MFPSGSPTRPLLILVSPMSELTRGYMLESVVKEYRIWIFQDEDISQAERRLAGHTAVDTLNADAMIEAARGIPADGVLCWDETRILSSARLAEALGLSTVPSGVIATCRDKLATRQALELCGGPTVAAVATGDVRDALAAADRIGYPVVLKPRALVGSNGTTLATDPGRLAAAFDAVATRTMREVRERFAESVVVEEYLDGPEISVDSLCWDGDVTPVFIARKHLAYPPHFEEVGHTVAATDSLLRDPGLLQALSEVHAAVRMRRGWTHTEWRLTARGPRLVEINARSGGDLIPYLGRLVTGVDAALVAASLALGERPDLRIRPDGAAAIRFLYPERDTIVGSVQINRSRLPAAVERLEILASPGQRLLLPPSTHVTCRYLMVIVTGRSPAECANVLDAAEDAVTLIPAEGAA</sequence>
<protein>
    <submittedName>
        <fullName evidence="6">ATP-grasp domain-containing protein</fullName>
    </submittedName>
</protein>
<keyword evidence="3 4" id="KW-0067">ATP-binding</keyword>
<dbReference type="PANTHER" id="PTHR43585:SF2">
    <property type="entry name" value="ATP-GRASP ENZYME FSQD"/>
    <property type="match status" value="1"/>
</dbReference>
<dbReference type="Gene3D" id="3.30.1490.20">
    <property type="entry name" value="ATP-grasp fold, A domain"/>
    <property type="match status" value="1"/>
</dbReference>
<dbReference type="SUPFAM" id="SSF56059">
    <property type="entry name" value="Glutathione synthetase ATP-binding domain-like"/>
    <property type="match status" value="1"/>
</dbReference>
<organism evidence="6 7">
    <name type="scientific">Actinomadura harenae</name>
    <dbReference type="NCBI Taxonomy" id="2483351"/>
    <lineage>
        <taxon>Bacteria</taxon>
        <taxon>Bacillati</taxon>
        <taxon>Actinomycetota</taxon>
        <taxon>Actinomycetes</taxon>
        <taxon>Streptosporangiales</taxon>
        <taxon>Thermomonosporaceae</taxon>
        <taxon>Actinomadura</taxon>
    </lineage>
</organism>
<dbReference type="Gene3D" id="3.30.470.20">
    <property type="entry name" value="ATP-grasp fold, B domain"/>
    <property type="match status" value="1"/>
</dbReference>
<keyword evidence="7" id="KW-1185">Reference proteome</keyword>
<evidence type="ECO:0000256" key="4">
    <source>
        <dbReference type="PROSITE-ProRule" id="PRU00409"/>
    </source>
</evidence>
<dbReference type="GO" id="GO:0016874">
    <property type="term" value="F:ligase activity"/>
    <property type="evidence" value="ECO:0007669"/>
    <property type="project" value="UniProtKB-KW"/>
</dbReference>
<comment type="caution">
    <text evidence="6">The sequence shown here is derived from an EMBL/GenBank/DDBJ whole genome shotgun (WGS) entry which is preliminary data.</text>
</comment>
<name>A0A3M2M2W8_9ACTN</name>
<dbReference type="Gene3D" id="3.40.50.20">
    <property type="match status" value="1"/>
</dbReference>
<gene>
    <name evidence="6" type="ORF">EBO15_14670</name>
</gene>
<dbReference type="GO" id="GO:0046872">
    <property type="term" value="F:metal ion binding"/>
    <property type="evidence" value="ECO:0007669"/>
    <property type="project" value="InterPro"/>
</dbReference>